<proteinExistence type="inferred from homology"/>
<dbReference type="Pfam" id="PF00016">
    <property type="entry name" value="RuBisCO_large"/>
    <property type="match status" value="1"/>
</dbReference>
<accession>A0A0M6YA77</accession>
<dbReference type="Gene3D" id="3.20.20.110">
    <property type="entry name" value="Ribulose bisphosphate carboxylase, large subunit, C-terminal domain"/>
    <property type="match status" value="1"/>
</dbReference>
<comment type="cofactor">
    <cofactor evidence="1">
        <name>Mg(2+)</name>
        <dbReference type="ChEBI" id="CHEBI:18420"/>
    </cofactor>
</comment>
<evidence type="ECO:0000256" key="1">
    <source>
        <dbReference type="ARBA" id="ARBA00001946"/>
    </source>
</evidence>
<dbReference type="PANTHER" id="PTHR42704">
    <property type="entry name" value="RIBULOSE BISPHOSPHATE CARBOXYLASE"/>
    <property type="match status" value="1"/>
</dbReference>
<dbReference type="InterPro" id="IPR000685">
    <property type="entry name" value="RuBisCO_lsu_C"/>
</dbReference>
<evidence type="ECO:0000256" key="2">
    <source>
        <dbReference type="ARBA" id="ARBA00022723"/>
    </source>
</evidence>
<dbReference type="EMBL" id="CXST01000004">
    <property type="protein sequence ID" value="CTQ46624.1"/>
    <property type="molecule type" value="Genomic_DNA"/>
</dbReference>
<keyword evidence="2" id="KW-0479">Metal-binding</keyword>
<dbReference type="InterPro" id="IPR020878">
    <property type="entry name" value="RuBisCo_large_chain_AS"/>
</dbReference>
<organism evidence="7 8">
    <name type="scientific">Roseibium aggregatum</name>
    <dbReference type="NCBI Taxonomy" id="187304"/>
    <lineage>
        <taxon>Bacteria</taxon>
        <taxon>Pseudomonadati</taxon>
        <taxon>Pseudomonadota</taxon>
        <taxon>Alphaproteobacteria</taxon>
        <taxon>Hyphomicrobiales</taxon>
        <taxon>Stappiaceae</taxon>
        <taxon>Roseibium</taxon>
    </lineage>
</organism>
<protein>
    <submittedName>
        <fullName evidence="7">Ribulose bisphosphate carboxylase-like protein 2</fullName>
    </submittedName>
</protein>
<dbReference type="Gene3D" id="3.30.70.150">
    <property type="entry name" value="RuBisCO large subunit, N-terminal domain"/>
    <property type="match status" value="1"/>
</dbReference>
<evidence type="ECO:0000259" key="5">
    <source>
        <dbReference type="Pfam" id="PF00016"/>
    </source>
</evidence>
<dbReference type="RefSeq" id="WP_055660596.1">
    <property type="nucleotide sequence ID" value="NZ_CXST01000004.1"/>
</dbReference>
<dbReference type="InterPro" id="IPR036422">
    <property type="entry name" value="RuBisCO_lsu_N_sf"/>
</dbReference>
<name>A0A0M6YA77_9HYPH</name>
<dbReference type="CDD" id="cd08207">
    <property type="entry name" value="RLP_NonPhot"/>
    <property type="match status" value="1"/>
</dbReference>
<dbReference type="Pfam" id="PF02788">
    <property type="entry name" value="RuBisCO_large_N"/>
    <property type="match status" value="1"/>
</dbReference>
<dbReference type="GO" id="GO:0000287">
    <property type="term" value="F:magnesium ion binding"/>
    <property type="evidence" value="ECO:0007669"/>
    <property type="project" value="InterPro"/>
</dbReference>
<keyword evidence="3" id="KW-0460">Magnesium</keyword>
<comment type="similarity">
    <text evidence="4">Belongs to the RuBisCO large chain family.</text>
</comment>
<dbReference type="InterPro" id="IPR017443">
    <property type="entry name" value="RuBisCO_lsu_fd_N"/>
</dbReference>
<evidence type="ECO:0000313" key="8">
    <source>
        <dbReference type="Proteomes" id="UP000048926"/>
    </source>
</evidence>
<dbReference type="InterPro" id="IPR033966">
    <property type="entry name" value="RuBisCO"/>
</dbReference>
<dbReference type="SFLD" id="SFLDS00014">
    <property type="entry name" value="RuBisCO"/>
    <property type="match status" value="1"/>
</dbReference>
<dbReference type="PROSITE" id="PS00157">
    <property type="entry name" value="RUBISCO_LARGE"/>
    <property type="match status" value="1"/>
</dbReference>
<dbReference type="GO" id="GO:0016984">
    <property type="term" value="F:ribulose-bisphosphate carboxylase activity"/>
    <property type="evidence" value="ECO:0007669"/>
    <property type="project" value="InterPro"/>
</dbReference>
<evidence type="ECO:0000256" key="3">
    <source>
        <dbReference type="ARBA" id="ARBA00022842"/>
    </source>
</evidence>
<dbReference type="SFLD" id="SFLDG00301">
    <property type="entry name" value="RuBisCO-like_proteins"/>
    <property type="match status" value="1"/>
</dbReference>
<gene>
    <name evidence="7" type="primary">rlp2</name>
    <name evidence="7" type="ORF">LAL4801_05083</name>
</gene>
<keyword evidence="8" id="KW-1185">Reference proteome</keyword>
<dbReference type="SUPFAM" id="SSF51649">
    <property type="entry name" value="RuBisCo, C-terminal domain"/>
    <property type="match status" value="1"/>
</dbReference>
<dbReference type="SUPFAM" id="SSF54966">
    <property type="entry name" value="RuBisCO, large subunit, small (N-terminal) domain"/>
    <property type="match status" value="1"/>
</dbReference>
<dbReference type="AlphaFoldDB" id="A0A0M6YA77"/>
<reference evidence="8" key="1">
    <citation type="submission" date="2015-07" db="EMBL/GenBank/DDBJ databases">
        <authorList>
            <person name="Rodrigo-Torres Lidia"/>
            <person name="Arahal R.David."/>
        </authorList>
    </citation>
    <scope>NUCLEOTIDE SEQUENCE [LARGE SCALE GENOMIC DNA]</scope>
    <source>
        <strain evidence="8">CECT 4801</strain>
    </source>
</reference>
<sequence>MGRLFATYDLETPTTLERAAEVIAGEQSSGTFLKLPGETDRLKELSGARVERVTATSSSRVPSLPCRISAETYTRGEVVLSWPLENMGTSLPNVLATVAGNLFELADVSALRLTDISFPEEFAVAYPGPAYGRQGTLALAGVRDRPMIGTIIKPSVGLSPAETASLVAKLADGGIDFIKDDELQANGPHCPFEDRLNEVMKVINSHADRTGRKVMYAFNITDELDVMRRNADLLQQAGGTCAMVSLFSLGLTGLSAIRRHIDLPLHCHRNGWGIYSRSPDIGISFPVWQKFWRLAGADHLHVNGIANKFTEADTTVIENARSLDDPLSGERGYQAMPVFSSGQTAVQMEETCRAVGHTDFIYCAGGGIMGHPGGVAGGVASLKQAAEAAVGGIPAHVFAKDHKELSEALDLFGKKDGTGARK</sequence>
<evidence type="ECO:0000313" key="7">
    <source>
        <dbReference type="EMBL" id="CTQ46624.1"/>
    </source>
</evidence>
<dbReference type="PANTHER" id="PTHR42704:SF17">
    <property type="entry name" value="RIBULOSE BISPHOSPHATE CARBOXYLASE LARGE CHAIN"/>
    <property type="match status" value="1"/>
</dbReference>
<evidence type="ECO:0000259" key="6">
    <source>
        <dbReference type="Pfam" id="PF02788"/>
    </source>
</evidence>
<evidence type="ECO:0000256" key="4">
    <source>
        <dbReference type="RuleBase" id="RU003834"/>
    </source>
</evidence>
<dbReference type="InterPro" id="IPR036376">
    <property type="entry name" value="RuBisCO_lsu_C_sf"/>
</dbReference>
<dbReference type="GO" id="GO:0015977">
    <property type="term" value="P:carbon fixation"/>
    <property type="evidence" value="ECO:0007669"/>
    <property type="project" value="InterPro"/>
</dbReference>
<feature type="domain" description="Ribulose bisphosphate carboxylase large subunit C-terminal" evidence="5">
    <location>
        <begin position="143"/>
        <end position="412"/>
    </location>
</feature>
<dbReference type="OrthoDB" id="9764279at2"/>
<feature type="domain" description="Ribulose bisphosphate carboxylase large subunit ferrodoxin-like N-terminal" evidence="6">
    <location>
        <begin position="13"/>
        <end position="122"/>
    </location>
</feature>
<dbReference type="Proteomes" id="UP000048926">
    <property type="component" value="Unassembled WGS sequence"/>
</dbReference>